<keyword evidence="7" id="KW-0436">Ligase</keyword>
<feature type="transmembrane region" description="Helical" evidence="5">
    <location>
        <begin position="353"/>
        <end position="372"/>
    </location>
</feature>
<protein>
    <submittedName>
        <fullName evidence="7">O-antigen ligase family protein</fullName>
    </submittedName>
</protein>
<feature type="transmembrane region" description="Helical" evidence="5">
    <location>
        <begin position="210"/>
        <end position="228"/>
    </location>
</feature>
<accession>A0ABT2A5E6</accession>
<feature type="transmembrane region" description="Helical" evidence="5">
    <location>
        <begin position="329"/>
        <end position="347"/>
    </location>
</feature>
<feature type="transmembrane region" description="Helical" evidence="5">
    <location>
        <begin position="146"/>
        <end position="166"/>
    </location>
</feature>
<dbReference type="InterPro" id="IPR007016">
    <property type="entry name" value="O-antigen_ligase-rel_domated"/>
</dbReference>
<feature type="transmembrane region" description="Helical" evidence="5">
    <location>
        <begin position="172"/>
        <end position="203"/>
    </location>
</feature>
<evidence type="ECO:0000256" key="5">
    <source>
        <dbReference type="SAM" id="Phobius"/>
    </source>
</evidence>
<dbReference type="EMBL" id="JANUGX010000009">
    <property type="protein sequence ID" value="MCS0589415.1"/>
    <property type="molecule type" value="Genomic_DNA"/>
</dbReference>
<proteinExistence type="predicted"/>
<organism evidence="7 8">
    <name type="scientific">Massilia norwichensis</name>
    <dbReference type="NCBI Taxonomy" id="1442366"/>
    <lineage>
        <taxon>Bacteria</taxon>
        <taxon>Pseudomonadati</taxon>
        <taxon>Pseudomonadota</taxon>
        <taxon>Betaproteobacteria</taxon>
        <taxon>Burkholderiales</taxon>
        <taxon>Oxalobacteraceae</taxon>
        <taxon>Telluria group</taxon>
        <taxon>Massilia</taxon>
    </lineage>
</organism>
<feature type="transmembrane region" description="Helical" evidence="5">
    <location>
        <begin position="60"/>
        <end position="77"/>
    </location>
</feature>
<feature type="domain" description="O-antigen ligase-related" evidence="6">
    <location>
        <begin position="176"/>
        <end position="312"/>
    </location>
</feature>
<comment type="caution">
    <text evidence="7">The sequence shown here is derived from an EMBL/GenBank/DDBJ whole genome shotgun (WGS) entry which is preliminary data.</text>
</comment>
<keyword evidence="3 5" id="KW-1133">Transmembrane helix</keyword>
<dbReference type="Pfam" id="PF04932">
    <property type="entry name" value="Wzy_C"/>
    <property type="match status" value="1"/>
</dbReference>
<keyword evidence="2 5" id="KW-0812">Transmembrane</keyword>
<feature type="transmembrane region" description="Helical" evidence="5">
    <location>
        <begin position="37"/>
        <end position="54"/>
    </location>
</feature>
<evidence type="ECO:0000256" key="3">
    <source>
        <dbReference type="ARBA" id="ARBA00022989"/>
    </source>
</evidence>
<feature type="transmembrane region" description="Helical" evidence="5">
    <location>
        <begin position="302"/>
        <end position="322"/>
    </location>
</feature>
<feature type="transmembrane region" description="Helical" evidence="5">
    <location>
        <begin position="89"/>
        <end position="107"/>
    </location>
</feature>
<dbReference type="Proteomes" id="UP001205560">
    <property type="component" value="Unassembled WGS sequence"/>
</dbReference>
<evidence type="ECO:0000256" key="4">
    <source>
        <dbReference type="ARBA" id="ARBA00023136"/>
    </source>
</evidence>
<reference evidence="7 8" key="1">
    <citation type="submission" date="2022-08" db="EMBL/GenBank/DDBJ databases">
        <title>Reclassification of Massilia species as members of the genera Telluria, Duganella, Pseudoduganella, Mokoshia gen. nov. and Zemynaea gen. nov. using orthogonal and non-orthogonal genome-based approaches.</title>
        <authorList>
            <person name="Bowman J.P."/>
        </authorList>
    </citation>
    <scope>NUCLEOTIDE SEQUENCE [LARGE SCALE GENOMIC DNA]</scope>
    <source>
        <strain evidence="7 8">LMG 28164</strain>
    </source>
</reference>
<evidence type="ECO:0000256" key="2">
    <source>
        <dbReference type="ARBA" id="ARBA00022692"/>
    </source>
</evidence>
<comment type="subcellular location">
    <subcellularLocation>
        <location evidence="1">Membrane</location>
        <topology evidence="1">Multi-pass membrane protein</topology>
    </subcellularLocation>
</comment>
<feature type="transmembrane region" description="Helical" evidence="5">
    <location>
        <begin position="6"/>
        <end position="25"/>
    </location>
</feature>
<keyword evidence="8" id="KW-1185">Reference proteome</keyword>
<keyword evidence="4 5" id="KW-0472">Membrane</keyword>
<evidence type="ECO:0000313" key="7">
    <source>
        <dbReference type="EMBL" id="MCS0589415.1"/>
    </source>
</evidence>
<evidence type="ECO:0000259" key="6">
    <source>
        <dbReference type="Pfam" id="PF04932"/>
    </source>
</evidence>
<name>A0ABT2A5E6_9BURK</name>
<dbReference type="RefSeq" id="WP_258845183.1">
    <property type="nucleotide sequence ID" value="NZ_JANUGX010000009.1"/>
</dbReference>
<evidence type="ECO:0000313" key="8">
    <source>
        <dbReference type="Proteomes" id="UP001205560"/>
    </source>
</evidence>
<sequence length="379" mass="41975">MNQVFVVIRYTVYTIVLVSLLFSKVLHERRLEPKSRIYAGLIVFAFILSMVSNGDVRNGYFLQALVMLLAFVLAHYVDRQAFLFSFSRYLYWLACISLVIFASSIALRPLVDIFPTTVNYGGVEFSNLFVGAVFKDAEILRNTSVFREPGVFALYLGVGIGIELLYKEVPCYRYLAVFFLALLTTFSTAGFAIASVLLIAYLAKKKNVKVFAFGISLAVCAAITLYSFPDLSEQIFSKFSEDSTEFASTLARVSSISVPSLIFAHNPVFGVGLTKFVDQYLIYSEELFGFPISPEGSSTNTVINTFAIYGALLGGVVTLGLLRFANLLAGSRLVAVFVFVALLMMISAQELRFSLFFNILIMLGLVRVRSVVAKTGDQE</sequence>
<evidence type="ECO:0000256" key="1">
    <source>
        <dbReference type="ARBA" id="ARBA00004141"/>
    </source>
</evidence>
<dbReference type="GO" id="GO:0016874">
    <property type="term" value="F:ligase activity"/>
    <property type="evidence" value="ECO:0007669"/>
    <property type="project" value="UniProtKB-KW"/>
</dbReference>
<gene>
    <name evidence="7" type="ORF">NX782_09365</name>
</gene>